<dbReference type="GO" id="GO:0009055">
    <property type="term" value="F:electron transfer activity"/>
    <property type="evidence" value="ECO:0007669"/>
    <property type="project" value="InterPro"/>
</dbReference>
<evidence type="ECO:0000256" key="1">
    <source>
        <dbReference type="ARBA" id="ARBA00022448"/>
    </source>
</evidence>
<dbReference type="Gene3D" id="1.10.760.10">
    <property type="entry name" value="Cytochrome c-like domain"/>
    <property type="match status" value="1"/>
</dbReference>
<evidence type="ECO:0000256" key="6">
    <source>
        <dbReference type="PROSITE-ProRule" id="PRU00433"/>
    </source>
</evidence>
<keyword evidence="9" id="KW-1185">Reference proteome</keyword>
<dbReference type="EMBL" id="CP073078">
    <property type="protein sequence ID" value="QUD90650.1"/>
    <property type="molecule type" value="Genomic_DNA"/>
</dbReference>
<keyword evidence="5 6" id="KW-0408">Iron</keyword>
<organism evidence="8 9">
    <name type="scientific">Phenylobacterium montanum</name>
    <dbReference type="NCBI Taxonomy" id="2823693"/>
    <lineage>
        <taxon>Bacteria</taxon>
        <taxon>Pseudomonadati</taxon>
        <taxon>Pseudomonadota</taxon>
        <taxon>Alphaproteobacteria</taxon>
        <taxon>Caulobacterales</taxon>
        <taxon>Caulobacteraceae</taxon>
        <taxon>Phenylobacterium</taxon>
    </lineage>
</organism>
<accession>A0A975G3V2</accession>
<name>A0A975G3V2_9CAUL</name>
<protein>
    <submittedName>
        <fullName evidence="8">Cytochrome c family protein</fullName>
    </submittedName>
</protein>
<dbReference type="InterPro" id="IPR002327">
    <property type="entry name" value="Cyt_c_1A/1B"/>
</dbReference>
<dbReference type="GO" id="GO:0020037">
    <property type="term" value="F:heme binding"/>
    <property type="evidence" value="ECO:0007669"/>
    <property type="project" value="InterPro"/>
</dbReference>
<evidence type="ECO:0000259" key="7">
    <source>
        <dbReference type="PROSITE" id="PS51007"/>
    </source>
</evidence>
<keyword evidence="4" id="KW-0249">Electron transport</keyword>
<dbReference type="KEGG" id="caul:KCG34_02855"/>
<keyword evidence="3 6" id="KW-0479">Metal-binding</keyword>
<dbReference type="InterPro" id="IPR009056">
    <property type="entry name" value="Cyt_c-like_dom"/>
</dbReference>
<dbReference type="AlphaFoldDB" id="A0A975G3V2"/>
<dbReference type="PANTHER" id="PTHR11961">
    <property type="entry name" value="CYTOCHROME C"/>
    <property type="match status" value="1"/>
</dbReference>
<dbReference type="SUPFAM" id="SSF46626">
    <property type="entry name" value="Cytochrome c"/>
    <property type="match status" value="1"/>
</dbReference>
<evidence type="ECO:0000313" key="8">
    <source>
        <dbReference type="EMBL" id="QUD90650.1"/>
    </source>
</evidence>
<evidence type="ECO:0000256" key="4">
    <source>
        <dbReference type="ARBA" id="ARBA00022982"/>
    </source>
</evidence>
<evidence type="ECO:0000256" key="3">
    <source>
        <dbReference type="ARBA" id="ARBA00022723"/>
    </source>
</evidence>
<dbReference type="Proteomes" id="UP000676409">
    <property type="component" value="Chromosome"/>
</dbReference>
<feature type="domain" description="Cytochrome c" evidence="7">
    <location>
        <begin position="1"/>
        <end position="85"/>
    </location>
</feature>
<dbReference type="GO" id="GO:0046872">
    <property type="term" value="F:metal ion binding"/>
    <property type="evidence" value="ECO:0007669"/>
    <property type="project" value="UniProtKB-KW"/>
</dbReference>
<sequence length="86" mass="8990">MCHVNTAGATPTAAPNLFGVVGRKAASTSFNYSDALKASGLTWTPANIDSFITAPNKKVPGTRMVISVPAAPDRADLIAYLQTLKK</sequence>
<evidence type="ECO:0000256" key="5">
    <source>
        <dbReference type="ARBA" id="ARBA00023004"/>
    </source>
</evidence>
<evidence type="ECO:0000313" key="9">
    <source>
        <dbReference type="Proteomes" id="UP000676409"/>
    </source>
</evidence>
<dbReference type="PRINTS" id="PR00604">
    <property type="entry name" value="CYTCHRMECIAB"/>
</dbReference>
<reference evidence="8" key="1">
    <citation type="submission" date="2021-04" db="EMBL/GenBank/DDBJ databases">
        <title>The complete genome sequence of Caulobacter sp. S6.</title>
        <authorList>
            <person name="Tang Y."/>
            <person name="Ouyang W."/>
            <person name="Liu Q."/>
            <person name="Huang B."/>
            <person name="Guo Z."/>
            <person name="Lei P."/>
        </authorList>
    </citation>
    <scope>NUCLEOTIDE SEQUENCE</scope>
    <source>
        <strain evidence="8">S6</strain>
    </source>
</reference>
<gene>
    <name evidence="8" type="ORF">KCG34_02855</name>
</gene>
<keyword evidence="1" id="KW-0813">Transport</keyword>
<evidence type="ECO:0000256" key="2">
    <source>
        <dbReference type="ARBA" id="ARBA00022617"/>
    </source>
</evidence>
<dbReference type="InterPro" id="IPR036909">
    <property type="entry name" value="Cyt_c-like_dom_sf"/>
</dbReference>
<proteinExistence type="predicted"/>
<keyword evidence="2 6" id="KW-0349">Heme</keyword>
<dbReference type="PROSITE" id="PS51007">
    <property type="entry name" value="CYTC"/>
    <property type="match status" value="1"/>
</dbReference>